<feature type="domain" description="IspG C-terminal" evidence="9">
    <location>
        <begin position="321"/>
        <end position="422"/>
    </location>
</feature>
<keyword evidence="4 7" id="KW-0408">Iron</keyword>
<dbReference type="EMBL" id="CP001079">
    <property type="protein sequence ID" value="ACM49395.1"/>
    <property type="molecule type" value="Genomic_DNA"/>
</dbReference>
<dbReference type="Gene3D" id="3.20.20.20">
    <property type="entry name" value="Dihydropteroate synthase-like"/>
    <property type="match status" value="1"/>
</dbReference>
<dbReference type="Pfam" id="PF04551">
    <property type="entry name" value="GcpE"/>
    <property type="match status" value="1"/>
</dbReference>
<dbReference type="GO" id="GO:0016114">
    <property type="term" value="P:terpenoid biosynthetic process"/>
    <property type="evidence" value="ECO:0007669"/>
    <property type="project" value="InterPro"/>
</dbReference>
<organism evidence="10 11">
    <name type="scientific">Anaplasma marginale (strain Florida)</name>
    <dbReference type="NCBI Taxonomy" id="320483"/>
    <lineage>
        <taxon>Bacteria</taxon>
        <taxon>Pseudomonadati</taxon>
        <taxon>Pseudomonadota</taxon>
        <taxon>Alphaproteobacteria</taxon>
        <taxon>Rickettsiales</taxon>
        <taxon>Anaplasmataceae</taxon>
        <taxon>Anaplasma</taxon>
    </lineage>
</organism>
<evidence type="ECO:0000256" key="1">
    <source>
        <dbReference type="ARBA" id="ARBA00022485"/>
    </source>
</evidence>
<evidence type="ECO:0000256" key="4">
    <source>
        <dbReference type="ARBA" id="ARBA00023004"/>
    </source>
</evidence>
<dbReference type="InterPro" id="IPR004588">
    <property type="entry name" value="IspG_bac-typ"/>
</dbReference>
<dbReference type="STRING" id="320483.AMF_546"/>
<dbReference type="NCBIfam" id="TIGR00612">
    <property type="entry name" value="ispG_gcpE"/>
    <property type="match status" value="1"/>
</dbReference>
<comment type="cofactor">
    <cofactor evidence="7">
        <name>[4Fe-4S] cluster</name>
        <dbReference type="ChEBI" id="CHEBI:49883"/>
    </cofactor>
    <text evidence="7">Binds 1 [4Fe-4S] cluster.</text>
</comment>
<evidence type="ECO:0000256" key="6">
    <source>
        <dbReference type="ARBA" id="ARBA00023229"/>
    </source>
</evidence>
<gene>
    <name evidence="10" type="primary">gcpE</name>
    <name evidence="7" type="synonym">ispG</name>
    <name evidence="10" type="ordered locus">AMF_546</name>
</gene>
<dbReference type="HOGENOM" id="CLU_042258_1_0_5"/>
<keyword evidence="1 7" id="KW-0004">4Fe-4S</keyword>
<keyword evidence="3 7" id="KW-0560">Oxidoreductase</keyword>
<comment type="pathway">
    <text evidence="7">Isoprenoid biosynthesis; isopentenyl diphosphate biosynthesis via DXP pathway; isopentenyl diphosphate from 1-deoxy-D-xylulose 5-phosphate: step 5/6.</text>
</comment>
<dbReference type="GO" id="GO:0141197">
    <property type="term" value="F:4-hydroxy-3-methylbut-2-enyl-diphosphate synthase activity (flavodoxin)"/>
    <property type="evidence" value="ECO:0007669"/>
    <property type="project" value="UniProtKB-EC"/>
</dbReference>
<sequence length="430" mass="46051">MLPCGRGLVVGCRAASDAAEFESVVGSSRVARVSCAVRVGRVIIGGGSPVVVQSMALGGSGSLSSDLEEILCLAKEGSELIRVAINSEESIKSIPRIVEHLVSHGFDEKMVVGCGQYEVADLLNKYPDDAAFLGKIRINPGNVGFGDKRDRNFESVIEYAIKHDIPVRIGVNWGSLDKALIGKLMDDNASLASPYPDNVVMRKALVTSALQSAELAERIGLPRNKIVLSCKTSKVRDLVAVYSALSESADYALHLGLTEAGTGLKGIVSSTAGIAHLLLMGIGDTIRVSLTSTSREDRAQEVRVCKEILQSLGLRFFSAQTTSCPGCGRTNFPYFQKLVSGVNHYIDRRMQVWKVSNPGVVNMTVAVMGCVVNGPGESKHANLGISLPGNGEREVAAVYEDGRKLCTLHGENVLGEFLEIVESYVHRKYG</sequence>
<dbReference type="InterPro" id="IPR045854">
    <property type="entry name" value="NO2/SO3_Rdtase_4Fe4S_sf"/>
</dbReference>
<keyword evidence="11" id="KW-1185">Reference proteome</keyword>
<feature type="binding site" evidence="7">
    <location>
        <position position="370"/>
    </location>
    <ligand>
        <name>[4Fe-4S] cluster</name>
        <dbReference type="ChEBI" id="CHEBI:49883"/>
    </ligand>
</feature>
<dbReference type="Pfam" id="PF26540">
    <property type="entry name" value="GcpE_C"/>
    <property type="match status" value="1"/>
</dbReference>
<dbReference type="Proteomes" id="UP000007307">
    <property type="component" value="Chromosome"/>
</dbReference>
<dbReference type="AlphaFoldDB" id="B9KIT3"/>
<comment type="catalytic activity">
    <reaction evidence="7">
        <text>(2E)-4-hydroxy-3-methylbut-2-enyl diphosphate + oxidized [flavodoxin] + H2O + 2 H(+) = 2-C-methyl-D-erythritol 2,4-cyclic diphosphate + reduced [flavodoxin]</text>
        <dbReference type="Rhea" id="RHEA:43604"/>
        <dbReference type="Rhea" id="RHEA-COMP:10622"/>
        <dbReference type="Rhea" id="RHEA-COMP:10623"/>
        <dbReference type="ChEBI" id="CHEBI:15377"/>
        <dbReference type="ChEBI" id="CHEBI:15378"/>
        <dbReference type="ChEBI" id="CHEBI:57618"/>
        <dbReference type="ChEBI" id="CHEBI:58210"/>
        <dbReference type="ChEBI" id="CHEBI:58483"/>
        <dbReference type="ChEBI" id="CHEBI:128753"/>
        <dbReference type="EC" id="1.17.7.3"/>
    </reaction>
</comment>
<keyword evidence="5 7" id="KW-0411">Iron-sulfur</keyword>
<dbReference type="PANTHER" id="PTHR30454">
    <property type="entry name" value="4-HYDROXY-3-METHYLBUT-2-EN-1-YL DIPHOSPHATE SYNTHASE"/>
    <property type="match status" value="1"/>
</dbReference>
<evidence type="ECO:0000256" key="2">
    <source>
        <dbReference type="ARBA" id="ARBA00022723"/>
    </source>
</evidence>
<reference evidence="10 11" key="1">
    <citation type="journal article" date="2009" name="BMC Genomics">
        <title>Conservation in the face of diversity: multistrain analysis of an intracellular bacterium.</title>
        <authorList>
            <person name="Dark M.J."/>
            <person name="Herndon D.R."/>
            <person name="Kappmeyer L.S."/>
            <person name="Gonzales M.P."/>
            <person name="Nordeen E."/>
            <person name="Palmer G.H."/>
            <person name="Knowles D.P. Jr."/>
            <person name="Brayton K.A."/>
        </authorList>
    </citation>
    <scope>NUCLEOTIDE SEQUENCE [LARGE SCALE GENOMIC DNA]</scope>
    <source>
        <strain evidence="10 11">Florida</strain>
    </source>
</reference>
<feature type="binding site" evidence="7">
    <location>
        <position position="377"/>
    </location>
    <ligand>
        <name>[4Fe-4S] cluster</name>
        <dbReference type="ChEBI" id="CHEBI:49883"/>
    </ligand>
</feature>
<dbReference type="InterPro" id="IPR058578">
    <property type="entry name" value="IspG_TIM"/>
</dbReference>
<keyword evidence="2 7" id="KW-0479">Metal-binding</keyword>
<feature type="binding site" evidence="7">
    <location>
        <position position="324"/>
    </location>
    <ligand>
        <name>[4Fe-4S] cluster</name>
        <dbReference type="ChEBI" id="CHEBI:49883"/>
    </ligand>
</feature>
<dbReference type="HAMAP" id="MF_00159">
    <property type="entry name" value="IspG"/>
    <property type="match status" value="1"/>
</dbReference>
<dbReference type="PANTHER" id="PTHR30454:SF0">
    <property type="entry name" value="4-HYDROXY-3-METHYLBUT-2-EN-1-YL DIPHOSPHATE SYNTHASE (FERREDOXIN), CHLOROPLASTIC"/>
    <property type="match status" value="1"/>
</dbReference>
<evidence type="ECO:0000313" key="10">
    <source>
        <dbReference type="EMBL" id="ACM49395.1"/>
    </source>
</evidence>
<evidence type="ECO:0000256" key="7">
    <source>
        <dbReference type="HAMAP-Rule" id="MF_00159"/>
    </source>
</evidence>
<name>B9KIT3_ANAMF</name>
<dbReference type="NCBIfam" id="NF001540">
    <property type="entry name" value="PRK00366.1"/>
    <property type="match status" value="1"/>
</dbReference>
<proteinExistence type="inferred from homology"/>
<dbReference type="EC" id="1.17.7.3" evidence="7"/>
<dbReference type="eggNOG" id="COG0821">
    <property type="taxonomic scope" value="Bacteria"/>
</dbReference>
<dbReference type="FunFam" id="3.30.413.10:FF:000012">
    <property type="entry name" value="4-hydroxy-3-methylbut-2-en-1-yl diphosphate synthase (flavodoxin)"/>
    <property type="match status" value="1"/>
</dbReference>
<evidence type="ECO:0000259" key="9">
    <source>
        <dbReference type="Pfam" id="PF26540"/>
    </source>
</evidence>
<comment type="function">
    <text evidence="7">Converts 2C-methyl-D-erythritol 2,4-cyclodiphosphate (ME-2,4cPP) into 1-hydroxy-2-methyl-2-(E)-butenyl 4-diphosphate.</text>
</comment>
<dbReference type="PIRSF" id="PIRSF004640">
    <property type="entry name" value="IspG"/>
    <property type="match status" value="1"/>
</dbReference>
<comment type="similarity">
    <text evidence="7">Belongs to the IspG family.</text>
</comment>
<dbReference type="InterPro" id="IPR011005">
    <property type="entry name" value="Dihydropteroate_synth-like_sf"/>
</dbReference>
<accession>B9KIT3</accession>
<evidence type="ECO:0000313" key="11">
    <source>
        <dbReference type="Proteomes" id="UP000007307"/>
    </source>
</evidence>
<dbReference type="GO" id="GO:0051539">
    <property type="term" value="F:4 iron, 4 sulfur cluster binding"/>
    <property type="evidence" value="ECO:0007669"/>
    <property type="project" value="UniProtKB-UniRule"/>
</dbReference>
<dbReference type="InterPro" id="IPR058579">
    <property type="entry name" value="IspG_C"/>
</dbReference>
<keyword evidence="6 7" id="KW-0414">Isoprene biosynthesis</keyword>
<protein>
    <recommendedName>
        <fullName evidence="7">4-hydroxy-3-methylbut-2-en-1-yl diphosphate synthase (flavodoxin)</fullName>
        <ecNumber evidence="7">1.17.7.3</ecNumber>
    </recommendedName>
    <alternativeName>
        <fullName evidence="7">1-hydroxy-2-methyl-2-(E)-butenyl 4-diphosphate synthase</fullName>
    </alternativeName>
</protein>
<dbReference type="InterPro" id="IPR016425">
    <property type="entry name" value="IspG_bac"/>
</dbReference>
<dbReference type="GO" id="GO:0046429">
    <property type="term" value="F:4-hydroxy-3-methylbut-2-en-1-yl diphosphate synthase activity (ferredoxin)"/>
    <property type="evidence" value="ECO:0007669"/>
    <property type="project" value="UniProtKB-UniRule"/>
</dbReference>
<evidence type="ECO:0000259" key="8">
    <source>
        <dbReference type="Pfam" id="PF04551"/>
    </source>
</evidence>
<dbReference type="UniPathway" id="UPA00056">
    <property type="reaction ID" value="UER00096"/>
</dbReference>
<evidence type="ECO:0000256" key="3">
    <source>
        <dbReference type="ARBA" id="ARBA00023002"/>
    </source>
</evidence>
<dbReference type="KEGG" id="amf:AMF_546"/>
<dbReference type="GO" id="GO:0005506">
    <property type="term" value="F:iron ion binding"/>
    <property type="evidence" value="ECO:0007669"/>
    <property type="project" value="InterPro"/>
</dbReference>
<evidence type="ECO:0000256" key="5">
    <source>
        <dbReference type="ARBA" id="ARBA00023014"/>
    </source>
</evidence>
<dbReference type="Gene3D" id="3.30.413.10">
    <property type="entry name" value="Sulfite Reductase Hemoprotein, domain 1"/>
    <property type="match status" value="1"/>
</dbReference>
<dbReference type="GO" id="GO:0019288">
    <property type="term" value="P:isopentenyl diphosphate biosynthetic process, methylerythritol 4-phosphate pathway"/>
    <property type="evidence" value="ECO:0007669"/>
    <property type="project" value="UniProtKB-UniRule"/>
</dbReference>
<feature type="domain" description="IspG TIM-barrel" evidence="8">
    <location>
        <begin position="36"/>
        <end position="305"/>
    </location>
</feature>
<feature type="binding site" evidence="7">
    <location>
        <position position="327"/>
    </location>
    <ligand>
        <name>[4Fe-4S] cluster</name>
        <dbReference type="ChEBI" id="CHEBI:49883"/>
    </ligand>
</feature>